<feature type="compositionally biased region" description="Basic residues" evidence="1">
    <location>
        <begin position="164"/>
        <end position="187"/>
    </location>
</feature>
<gene>
    <name evidence="2" type="ORF">PECAL_3P16490</name>
</gene>
<proteinExistence type="predicted"/>
<evidence type="ECO:0000313" key="2">
    <source>
        <dbReference type="EMBL" id="CAH0371697.1"/>
    </source>
</evidence>
<name>A0A8J2SQT9_9STRA</name>
<dbReference type="Proteomes" id="UP000789595">
    <property type="component" value="Unassembled WGS sequence"/>
</dbReference>
<feature type="compositionally biased region" description="Pro residues" evidence="1">
    <location>
        <begin position="215"/>
        <end position="227"/>
    </location>
</feature>
<dbReference type="EMBL" id="CAKKNE010000003">
    <property type="protein sequence ID" value="CAH0371697.1"/>
    <property type="molecule type" value="Genomic_DNA"/>
</dbReference>
<feature type="compositionally biased region" description="Low complexity" evidence="1">
    <location>
        <begin position="313"/>
        <end position="328"/>
    </location>
</feature>
<feature type="compositionally biased region" description="Basic residues" evidence="1">
    <location>
        <begin position="299"/>
        <end position="312"/>
    </location>
</feature>
<feature type="compositionally biased region" description="Low complexity" evidence="1">
    <location>
        <begin position="199"/>
        <end position="214"/>
    </location>
</feature>
<sequence>MWGPIYAPARVWPRVPSCRVVPRVGIAYCPPVRRSPNRRAGQGHSCTSRRAPTPRRPRRHVRRGRTGTASRSRGGRRRGPDTRSTGGGPCGRARPRGRNSRGGETFRGRLIPPGRCGPRPTRSREQNLRLLRHTWKGDNRSSRTIRCRRGQGTRARSRWTATSRCRRRREPGRRGRLHRGERRRGAWRRAVGPPPPRKPGSAAAASRRAAGPASRPGPTPRTLPPPPRRVDARVSPRTCGCTHQDKCTLRSRSPARSAVELEASRTQHQGFRGSRRDAPRSGRQPHHRLIRSRHEDRGRRRRHHLLGRRASSRGRASPPAAPTSRISRGGMQGPFCNQNTLRNLLQTPPRRATRGSSRGAGTGRRLSRPPYRSLPRAGQRKLRWLGTRGQP</sequence>
<protein>
    <submittedName>
        <fullName evidence="2">Uncharacterized protein</fullName>
    </submittedName>
</protein>
<feature type="compositionally biased region" description="Basic residues" evidence="1">
    <location>
        <begin position="52"/>
        <end position="65"/>
    </location>
</feature>
<evidence type="ECO:0000256" key="1">
    <source>
        <dbReference type="SAM" id="MobiDB-lite"/>
    </source>
</evidence>
<feature type="compositionally biased region" description="Polar residues" evidence="1">
    <location>
        <begin position="335"/>
        <end position="346"/>
    </location>
</feature>
<keyword evidence="3" id="KW-1185">Reference proteome</keyword>
<feature type="compositionally biased region" description="Basic residues" evidence="1">
    <location>
        <begin position="143"/>
        <end position="157"/>
    </location>
</feature>
<organism evidence="2 3">
    <name type="scientific">Pelagomonas calceolata</name>
    <dbReference type="NCBI Taxonomy" id="35677"/>
    <lineage>
        <taxon>Eukaryota</taxon>
        <taxon>Sar</taxon>
        <taxon>Stramenopiles</taxon>
        <taxon>Ochrophyta</taxon>
        <taxon>Pelagophyceae</taxon>
        <taxon>Pelagomonadales</taxon>
        <taxon>Pelagomonadaceae</taxon>
        <taxon>Pelagomonas</taxon>
    </lineage>
</organism>
<evidence type="ECO:0000313" key="3">
    <source>
        <dbReference type="Proteomes" id="UP000789595"/>
    </source>
</evidence>
<accession>A0A8J2SQT9</accession>
<feature type="region of interest" description="Disordered" evidence="1">
    <location>
        <begin position="29"/>
        <end position="391"/>
    </location>
</feature>
<feature type="non-terminal residue" evidence="2">
    <location>
        <position position="391"/>
    </location>
</feature>
<comment type="caution">
    <text evidence="2">The sequence shown here is derived from an EMBL/GenBank/DDBJ whole genome shotgun (WGS) entry which is preliminary data.</text>
</comment>
<reference evidence="2" key="1">
    <citation type="submission" date="2021-11" db="EMBL/GenBank/DDBJ databases">
        <authorList>
            <consortium name="Genoscope - CEA"/>
            <person name="William W."/>
        </authorList>
    </citation>
    <scope>NUCLEOTIDE SEQUENCE</scope>
</reference>
<dbReference type="AlphaFoldDB" id="A0A8J2SQT9"/>